<dbReference type="PANTHER" id="PTHR42723">
    <property type="entry name" value="CHLOROPHYLL SYNTHASE"/>
    <property type="match status" value="1"/>
</dbReference>
<accession>A0ABD3CJF5</accession>
<proteinExistence type="predicted"/>
<name>A0ABD3CJF5_9LAMI</name>
<dbReference type="InterPro" id="IPR022803">
    <property type="entry name" value="Ribosomal_uL5_dom_sf"/>
</dbReference>
<dbReference type="EMBL" id="JAVIJP010000034">
    <property type="protein sequence ID" value="KAL3629374.1"/>
    <property type="molecule type" value="Genomic_DNA"/>
</dbReference>
<dbReference type="InterPro" id="IPR050475">
    <property type="entry name" value="Prenyltransferase_related"/>
</dbReference>
<keyword evidence="2" id="KW-1185">Reference proteome</keyword>
<evidence type="ECO:0000313" key="2">
    <source>
        <dbReference type="Proteomes" id="UP001632038"/>
    </source>
</evidence>
<gene>
    <name evidence="1" type="ORF">CASFOL_026596</name>
</gene>
<dbReference type="AlphaFoldDB" id="A0ABD3CJF5"/>
<reference evidence="2" key="1">
    <citation type="journal article" date="2024" name="IScience">
        <title>Strigolactones Initiate the Formation of Haustorium-like Structures in Castilleja.</title>
        <authorList>
            <person name="Buerger M."/>
            <person name="Peterson D."/>
            <person name="Chory J."/>
        </authorList>
    </citation>
    <scope>NUCLEOTIDE SEQUENCE [LARGE SCALE GENOMIC DNA]</scope>
</reference>
<comment type="caution">
    <text evidence="1">The sequence shown here is derived from an EMBL/GenBank/DDBJ whole genome shotgun (WGS) entry which is preliminary data.</text>
</comment>
<organism evidence="1 2">
    <name type="scientific">Castilleja foliolosa</name>
    <dbReference type="NCBI Taxonomy" id="1961234"/>
    <lineage>
        <taxon>Eukaryota</taxon>
        <taxon>Viridiplantae</taxon>
        <taxon>Streptophyta</taxon>
        <taxon>Embryophyta</taxon>
        <taxon>Tracheophyta</taxon>
        <taxon>Spermatophyta</taxon>
        <taxon>Magnoliopsida</taxon>
        <taxon>eudicotyledons</taxon>
        <taxon>Gunneridae</taxon>
        <taxon>Pentapetalae</taxon>
        <taxon>asterids</taxon>
        <taxon>lamiids</taxon>
        <taxon>Lamiales</taxon>
        <taxon>Orobanchaceae</taxon>
        <taxon>Pedicularideae</taxon>
        <taxon>Castillejinae</taxon>
        <taxon>Castilleja</taxon>
    </lineage>
</organism>
<evidence type="ECO:0000313" key="1">
    <source>
        <dbReference type="EMBL" id="KAL3629374.1"/>
    </source>
</evidence>
<sequence>MCLFLLSFSYRKDANFNCDICIASINATLDLMPQTIHGSSLTKNSVSRPAIRRSPVYFASPIDLSTPKSSARVWPPENLLSPPLSPTEISSFEEKVKRRKRELGFGVLKARLSPGCRLTPALNPSIKPMFFASRSQLASTSWLQHKSNSSVRSLKSDEISTDSLKYVKDVPKYDCGLIGEDTHLNESPQEEDSLINNLQQLFKLLEDLNLKFGITTTSLVWSGSPRKLLTVLGGCGFGFRCAGYVSFLNYNNSSLFLGLLGIAIVNDFKSIEVDRQMGVQSLPMAFGSETAKWICVGAIVITQLLSSRCWKTVLCFSTVLGLIAPQIFFQGHAGAAIACGSLLLKGVELPESLTRFVKNRKSRKSVASPEYNPVEMARERFEVAANAGCDIGLKCSAASEKKLSNPMREIKVQKLVLNISVGESGDRLTRASKLHVTMCRSLCAVYVRILALFPDLEAARPRSTSGIQALCSLHIALEKTKNVLQHCADCSKLYLAITGDAVVMKFERTRRVLADSLTRVEDIVPRAIGSQIAEIISELTEIEFSLGPTEKQTGDDIILLALRCLPRSSCHSAQQKNKPAMTLDLFTVPREPPEPPVLTAGVTAGPGTGTGTGGTGTGTAVEAVRFRFQISETVEPAVRTAGS</sequence>
<dbReference type="Proteomes" id="UP001632038">
    <property type="component" value="Unassembled WGS sequence"/>
</dbReference>
<protein>
    <submittedName>
        <fullName evidence="1">Uncharacterized protein</fullName>
    </submittedName>
</protein>
<dbReference type="Gene3D" id="3.30.1440.10">
    <property type="match status" value="1"/>
</dbReference>
<dbReference type="PANTHER" id="PTHR42723:SF1">
    <property type="entry name" value="CHLOROPHYLL SYNTHASE, CHLOROPLASTIC"/>
    <property type="match status" value="1"/>
</dbReference>